<keyword evidence="7" id="KW-1185">Reference proteome</keyword>
<dbReference type="AlphaFoldDB" id="A0A834KMX5"/>
<proteinExistence type="predicted"/>
<evidence type="ECO:0000256" key="2">
    <source>
        <dbReference type="ARBA" id="ARBA00022771"/>
    </source>
</evidence>
<dbReference type="PROSITE" id="PS01358">
    <property type="entry name" value="ZF_RANBP2_1"/>
    <property type="match status" value="1"/>
</dbReference>
<comment type="caution">
    <text evidence="6">The sequence shown here is derived from an EMBL/GenBank/DDBJ whole genome shotgun (WGS) entry which is preliminary data.</text>
</comment>
<name>A0A834KMX5_VESVU</name>
<dbReference type="SUPFAM" id="SSF90209">
    <property type="entry name" value="Ran binding protein zinc finger-like"/>
    <property type="match status" value="1"/>
</dbReference>
<gene>
    <name evidence="6" type="ORF">HZH66_003374</name>
</gene>
<evidence type="ECO:0000256" key="4">
    <source>
        <dbReference type="PROSITE-ProRule" id="PRU00322"/>
    </source>
</evidence>
<dbReference type="InterPro" id="IPR036443">
    <property type="entry name" value="Znf_RanBP2_sf"/>
</dbReference>
<dbReference type="GO" id="GO:0008270">
    <property type="term" value="F:zinc ion binding"/>
    <property type="evidence" value="ECO:0007669"/>
    <property type="project" value="UniProtKB-KW"/>
</dbReference>
<dbReference type="EMBL" id="JACSEA010000002">
    <property type="protein sequence ID" value="KAF7408837.1"/>
    <property type="molecule type" value="Genomic_DNA"/>
</dbReference>
<dbReference type="PANTHER" id="PTHR12710">
    <property type="entry name" value="NUCLEAR PROTEIN LOCALIZATION 4"/>
    <property type="match status" value="1"/>
</dbReference>
<dbReference type="GO" id="GO:0005634">
    <property type="term" value="C:nucleus"/>
    <property type="evidence" value="ECO:0007669"/>
    <property type="project" value="TreeGrafter"/>
</dbReference>
<protein>
    <recommendedName>
        <fullName evidence="5">RanBP2-type domain-containing protein</fullName>
    </recommendedName>
</protein>
<evidence type="ECO:0000259" key="5">
    <source>
        <dbReference type="PROSITE" id="PS50199"/>
    </source>
</evidence>
<sequence>MIFILSTSPKRFETISPTRKFALWIERRDIIKTAERAEKDSYGNEVPRLARPLPVEYLLVDVPASTPLTPQFTFYANDDITPFLIENRLIDGQVQEFRSLCAYMQQFNSDQFLEAISDFHLLLFITTMDMLPMKDHMVPLLEAVRNKDKQMAMEWARSEHWATVEQLISATAASTSQVTQVPFNSGTIRPSSSLPAASTSVAVGTEAAANSSADQELWTCPHCTFINGAEFSICEMCSLPRDDEDVFS</sequence>
<dbReference type="SMART" id="SM00547">
    <property type="entry name" value="ZnF_RBZ"/>
    <property type="match status" value="1"/>
</dbReference>
<evidence type="ECO:0000256" key="3">
    <source>
        <dbReference type="ARBA" id="ARBA00022833"/>
    </source>
</evidence>
<reference evidence="6" key="1">
    <citation type="journal article" date="2020" name="G3 (Bethesda)">
        <title>High-Quality Assemblies for Three Invasive Social Wasps from the &lt;i&gt;Vespula&lt;/i&gt; Genus.</title>
        <authorList>
            <person name="Harrop T.W.R."/>
            <person name="Guhlin J."/>
            <person name="McLaughlin G.M."/>
            <person name="Permina E."/>
            <person name="Stockwell P."/>
            <person name="Gilligan J."/>
            <person name="Le Lec M.F."/>
            <person name="Gruber M.A.M."/>
            <person name="Quinn O."/>
            <person name="Lovegrove M."/>
            <person name="Duncan E.J."/>
            <person name="Remnant E.J."/>
            <person name="Van Eeckhoven J."/>
            <person name="Graham B."/>
            <person name="Knapp R.A."/>
            <person name="Langford K.W."/>
            <person name="Kronenberg Z."/>
            <person name="Press M.O."/>
            <person name="Eacker S.M."/>
            <person name="Wilson-Rankin E.E."/>
            <person name="Purcell J."/>
            <person name="Lester P.J."/>
            <person name="Dearden P.K."/>
        </authorList>
    </citation>
    <scope>NUCLEOTIDE SEQUENCE</scope>
    <source>
        <strain evidence="6">Marl-1</strain>
    </source>
</reference>
<dbReference type="PANTHER" id="PTHR12710:SF0">
    <property type="entry name" value="NUCLEAR PROTEIN LOCALIZATION PROTEIN 4 HOMOLOG"/>
    <property type="match status" value="1"/>
</dbReference>
<accession>A0A834KMX5</accession>
<evidence type="ECO:0000256" key="1">
    <source>
        <dbReference type="ARBA" id="ARBA00022723"/>
    </source>
</evidence>
<dbReference type="Proteomes" id="UP000614350">
    <property type="component" value="Unassembled WGS sequence"/>
</dbReference>
<feature type="domain" description="RanBP2-type" evidence="5">
    <location>
        <begin position="214"/>
        <end position="243"/>
    </location>
</feature>
<dbReference type="GO" id="GO:0043130">
    <property type="term" value="F:ubiquitin binding"/>
    <property type="evidence" value="ECO:0007669"/>
    <property type="project" value="TreeGrafter"/>
</dbReference>
<dbReference type="InterPro" id="IPR001876">
    <property type="entry name" value="Znf_RanBP2"/>
</dbReference>
<evidence type="ECO:0000313" key="6">
    <source>
        <dbReference type="EMBL" id="KAF7408837.1"/>
    </source>
</evidence>
<dbReference type="InterPro" id="IPR007717">
    <property type="entry name" value="NPL4_C"/>
</dbReference>
<dbReference type="GO" id="GO:0006511">
    <property type="term" value="P:ubiquitin-dependent protein catabolic process"/>
    <property type="evidence" value="ECO:0007669"/>
    <property type="project" value="InterPro"/>
</dbReference>
<keyword evidence="3" id="KW-0862">Zinc</keyword>
<keyword evidence="2 4" id="KW-0863">Zinc-finger</keyword>
<organism evidence="6 7">
    <name type="scientific">Vespula vulgaris</name>
    <name type="common">Yellow jacket</name>
    <name type="synonym">Wasp</name>
    <dbReference type="NCBI Taxonomy" id="7454"/>
    <lineage>
        <taxon>Eukaryota</taxon>
        <taxon>Metazoa</taxon>
        <taxon>Ecdysozoa</taxon>
        <taxon>Arthropoda</taxon>
        <taxon>Hexapoda</taxon>
        <taxon>Insecta</taxon>
        <taxon>Pterygota</taxon>
        <taxon>Neoptera</taxon>
        <taxon>Endopterygota</taxon>
        <taxon>Hymenoptera</taxon>
        <taxon>Apocrita</taxon>
        <taxon>Aculeata</taxon>
        <taxon>Vespoidea</taxon>
        <taxon>Vespidae</taxon>
        <taxon>Vespinae</taxon>
        <taxon>Vespula</taxon>
    </lineage>
</organism>
<dbReference type="Pfam" id="PF05021">
    <property type="entry name" value="NPL4"/>
    <property type="match status" value="1"/>
</dbReference>
<keyword evidence="1" id="KW-0479">Metal-binding</keyword>
<dbReference type="Gene3D" id="2.30.30.380">
    <property type="entry name" value="Zn-finger domain of Sec23/24"/>
    <property type="match status" value="1"/>
</dbReference>
<dbReference type="GO" id="GO:0031625">
    <property type="term" value="F:ubiquitin protein ligase binding"/>
    <property type="evidence" value="ECO:0007669"/>
    <property type="project" value="TreeGrafter"/>
</dbReference>
<dbReference type="InterPro" id="IPR016563">
    <property type="entry name" value="Npl4"/>
</dbReference>
<dbReference type="PROSITE" id="PS50199">
    <property type="entry name" value="ZF_RANBP2_2"/>
    <property type="match status" value="1"/>
</dbReference>
<evidence type="ECO:0000313" key="7">
    <source>
        <dbReference type="Proteomes" id="UP000614350"/>
    </source>
</evidence>